<gene>
    <name evidence="4" type="ORF">PGLA1383_LOCUS28505</name>
</gene>
<dbReference type="EMBL" id="CAJNNV010024819">
    <property type="protein sequence ID" value="CAE8610701.1"/>
    <property type="molecule type" value="Genomic_DNA"/>
</dbReference>
<dbReference type="PROSITE" id="PS51375">
    <property type="entry name" value="PPR"/>
    <property type="match status" value="2"/>
</dbReference>
<dbReference type="InterPro" id="IPR011990">
    <property type="entry name" value="TPR-like_helical_dom_sf"/>
</dbReference>
<evidence type="ECO:0000256" key="2">
    <source>
        <dbReference type="PROSITE-ProRule" id="PRU00708"/>
    </source>
</evidence>
<feature type="region of interest" description="Disordered" evidence="3">
    <location>
        <begin position="122"/>
        <end position="169"/>
    </location>
</feature>
<dbReference type="OrthoDB" id="1934535at2759"/>
<protein>
    <recommendedName>
        <fullName evidence="6">Pentacotripeptide-repeat region of PRORP domain-containing protein</fullName>
    </recommendedName>
</protein>
<evidence type="ECO:0000256" key="1">
    <source>
        <dbReference type="ARBA" id="ARBA00022737"/>
    </source>
</evidence>
<dbReference type="PANTHER" id="PTHR47447">
    <property type="entry name" value="OS03G0856100 PROTEIN"/>
    <property type="match status" value="1"/>
</dbReference>
<evidence type="ECO:0000313" key="4">
    <source>
        <dbReference type="EMBL" id="CAE8610701.1"/>
    </source>
</evidence>
<evidence type="ECO:0000313" key="5">
    <source>
        <dbReference type="Proteomes" id="UP000654075"/>
    </source>
</evidence>
<comment type="caution">
    <text evidence="4">The sequence shown here is derived from an EMBL/GenBank/DDBJ whole genome shotgun (WGS) entry which is preliminary data.</text>
</comment>
<feature type="compositionally biased region" description="Basic and acidic residues" evidence="3">
    <location>
        <begin position="122"/>
        <end position="131"/>
    </location>
</feature>
<accession>A0A813FAV2</accession>
<dbReference type="Gene3D" id="1.25.40.10">
    <property type="entry name" value="Tetratricopeptide repeat domain"/>
    <property type="match status" value="2"/>
</dbReference>
<dbReference type="AlphaFoldDB" id="A0A813FAV2"/>
<keyword evidence="5" id="KW-1185">Reference proteome</keyword>
<name>A0A813FAV2_POLGL</name>
<feature type="repeat" description="PPR" evidence="2">
    <location>
        <begin position="247"/>
        <end position="277"/>
    </location>
</feature>
<evidence type="ECO:0008006" key="6">
    <source>
        <dbReference type="Google" id="ProtNLM"/>
    </source>
</evidence>
<organism evidence="4 5">
    <name type="scientific">Polarella glacialis</name>
    <name type="common">Dinoflagellate</name>
    <dbReference type="NCBI Taxonomy" id="89957"/>
    <lineage>
        <taxon>Eukaryota</taxon>
        <taxon>Sar</taxon>
        <taxon>Alveolata</taxon>
        <taxon>Dinophyceae</taxon>
        <taxon>Suessiales</taxon>
        <taxon>Suessiaceae</taxon>
        <taxon>Polarella</taxon>
    </lineage>
</organism>
<evidence type="ECO:0000256" key="3">
    <source>
        <dbReference type="SAM" id="MobiDB-lite"/>
    </source>
</evidence>
<keyword evidence="1" id="KW-0677">Repeat</keyword>
<proteinExistence type="predicted"/>
<dbReference type="Pfam" id="PF12854">
    <property type="entry name" value="PPR_1"/>
    <property type="match status" value="1"/>
</dbReference>
<dbReference type="InterPro" id="IPR002885">
    <property type="entry name" value="PPR_rpt"/>
</dbReference>
<dbReference type="PANTHER" id="PTHR47447:SF17">
    <property type="entry name" value="OS12G0638900 PROTEIN"/>
    <property type="match status" value="1"/>
</dbReference>
<sequence>MQLLASLREHGLWPDSLSLNSACAACGASQKWQQALSVLCRWRSERSDGAHMRPGLLAYNSVMEACKHPDVVLALLQDMAAGSLQPDITTLCIAASACSANGMLERQASLLAQINRDTRLMRVTKRGRDPIAESPAPPSRKKARHASRDKSSQDAGGGGEGVGTVARPPMSKWQRDRLVRLNQVIARAARFKKVRQATTAYEQIVSEGLAPSAQTFGALVNAAVRVGDLEQAHAWLSESAKHGVNPGVVAYTTLMKGLCESGRMSEAAQALQEMLKALALSGLSFFMLFSCYLLF</sequence>
<dbReference type="Proteomes" id="UP000654075">
    <property type="component" value="Unassembled WGS sequence"/>
</dbReference>
<reference evidence="4" key="1">
    <citation type="submission" date="2021-02" db="EMBL/GenBank/DDBJ databases">
        <authorList>
            <person name="Dougan E. K."/>
            <person name="Rhodes N."/>
            <person name="Thang M."/>
            <person name="Chan C."/>
        </authorList>
    </citation>
    <scope>NUCLEOTIDE SEQUENCE</scope>
</reference>
<dbReference type="NCBIfam" id="TIGR00756">
    <property type="entry name" value="PPR"/>
    <property type="match status" value="1"/>
</dbReference>
<feature type="repeat" description="PPR" evidence="2">
    <location>
        <begin position="212"/>
        <end position="246"/>
    </location>
</feature>